<dbReference type="AlphaFoldDB" id="A0A540LZW0"/>
<dbReference type="GO" id="GO:0003729">
    <property type="term" value="F:mRNA binding"/>
    <property type="evidence" value="ECO:0007669"/>
    <property type="project" value="UniProtKB-ARBA"/>
</dbReference>
<dbReference type="InterPro" id="IPR002885">
    <property type="entry name" value="PPR_rpt"/>
</dbReference>
<feature type="repeat" description="PPR" evidence="2">
    <location>
        <begin position="340"/>
        <end position="374"/>
    </location>
</feature>
<dbReference type="Proteomes" id="UP000315295">
    <property type="component" value="Unassembled WGS sequence"/>
</dbReference>
<dbReference type="PANTHER" id="PTHR24015:SF878">
    <property type="entry name" value="OS09G0413300 PROTEIN"/>
    <property type="match status" value="1"/>
</dbReference>
<protein>
    <recommendedName>
        <fullName evidence="5">Pentacotripeptide-repeat region of PRORP domain-containing protein</fullName>
    </recommendedName>
</protein>
<sequence length="701" mass="77584">MVDALKLFDLIADRNVFSWNIMISGYNHISLFEKAWEMFCPMHASGFGPDEFAFGSVLSACIALQAPIFGKQVYSLAMKNGFFSNGYVQSGMIDLFVKNCSFEDALRVFHDVSCQNVVVWNAIISGPVRKGENRVALHLFRKMCRGFLLPNSFTFSSVLTACAALEEIEVGKEVQGLVIKRGAKDVFVGTTIVALYAKCGEMNEAVKEFSPSVVGSALINTFKNRSSRSIGDGVQRDGKYKGLGTWAAIISSFAQNQNSGRAIEFFWRMLQESMRPDRFCTSSVLSIVDCLNLGGQIHSYTLKSGLVFNVSVGSSLFTMCSKCDGLEESYKVFQKIPDKDNVSWASMIAGFVEHGCADQALQLYREIPLEEIVPDQITLTAILTACSALCSLRTGMEIHCHALRRGVEQDVLGGAIVTIYSKCGALELARRVFDMLKMGMSKRYRDSTACSHHESWLQGSSLVTMYSKCGSTEDCLKAFDQIEKPDLVCWTAMIVSYAQHGKGAEALRAYELLREQGIRPISVTFVALLSARSHNGLVEEAYFYFNSMVKDFGLKPGDRHYASLVDLLSRSGRLKEAATFIDNMPIKPNVLIWGTLQAACIVHGDTELGKLVAKKMIMELEPSMDPGAYISISNMYADVGHQCFNMGTLQAACIVLAAHRFEETCRGTYKFRIKQIRGWFEKPTNWRPSITNAESSAGDAL</sequence>
<evidence type="ECO:0000256" key="2">
    <source>
        <dbReference type="PROSITE-ProRule" id="PRU00708"/>
    </source>
</evidence>
<dbReference type="Pfam" id="PF13812">
    <property type="entry name" value="PPR_3"/>
    <property type="match status" value="1"/>
</dbReference>
<dbReference type="STRING" id="106549.A0A540LZW0"/>
<dbReference type="PROSITE" id="PS51375">
    <property type="entry name" value="PPR"/>
    <property type="match status" value="5"/>
</dbReference>
<name>A0A540LZW0_MALBA</name>
<keyword evidence="1" id="KW-0677">Repeat</keyword>
<proteinExistence type="predicted"/>
<dbReference type="FunFam" id="1.25.40.10:FF:000090">
    <property type="entry name" value="Pentatricopeptide repeat-containing protein, chloroplastic"/>
    <property type="match status" value="1"/>
</dbReference>
<evidence type="ECO:0000256" key="1">
    <source>
        <dbReference type="ARBA" id="ARBA00022737"/>
    </source>
</evidence>
<dbReference type="InterPro" id="IPR046960">
    <property type="entry name" value="PPR_At4g14850-like_plant"/>
</dbReference>
<reference evidence="3 4" key="1">
    <citation type="journal article" date="2019" name="G3 (Bethesda)">
        <title>Sequencing of a Wild Apple (Malus baccata) Genome Unravels the Differences Between Cultivated and Wild Apple Species Regarding Disease Resistance and Cold Tolerance.</title>
        <authorList>
            <person name="Chen X."/>
        </authorList>
    </citation>
    <scope>NUCLEOTIDE SEQUENCE [LARGE SCALE GENOMIC DNA]</scope>
    <source>
        <strain evidence="4">cv. Shandingzi</strain>
        <tissue evidence="3">Leaves</tissue>
    </source>
</reference>
<dbReference type="Pfam" id="PF01535">
    <property type="entry name" value="PPR"/>
    <property type="match status" value="2"/>
</dbReference>
<evidence type="ECO:0008006" key="5">
    <source>
        <dbReference type="Google" id="ProtNLM"/>
    </source>
</evidence>
<evidence type="ECO:0000313" key="3">
    <source>
        <dbReference type="EMBL" id="TQD92027.1"/>
    </source>
</evidence>
<feature type="repeat" description="PPR" evidence="2">
    <location>
        <begin position="15"/>
        <end position="49"/>
    </location>
</feature>
<dbReference type="PANTHER" id="PTHR24015">
    <property type="entry name" value="OS07G0578800 PROTEIN-RELATED"/>
    <property type="match status" value="1"/>
</dbReference>
<dbReference type="Pfam" id="PF13041">
    <property type="entry name" value="PPR_2"/>
    <property type="match status" value="2"/>
</dbReference>
<keyword evidence="4" id="KW-1185">Reference proteome</keyword>
<dbReference type="GO" id="GO:0009451">
    <property type="term" value="P:RNA modification"/>
    <property type="evidence" value="ECO:0007669"/>
    <property type="project" value="InterPro"/>
</dbReference>
<feature type="repeat" description="PPR" evidence="2">
    <location>
        <begin position="116"/>
        <end position="150"/>
    </location>
</feature>
<dbReference type="FunFam" id="1.25.40.10:FF:000073">
    <property type="entry name" value="Pentatricopeptide repeat-containing protein chloroplastic"/>
    <property type="match status" value="1"/>
</dbReference>
<dbReference type="NCBIfam" id="TIGR00756">
    <property type="entry name" value="PPR"/>
    <property type="match status" value="3"/>
</dbReference>
<dbReference type="InterPro" id="IPR011990">
    <property type="entry name" value="TPR-like_helical_dom_sf"/>
</dbReference>
<dbReference type="Gene3D" id="1.25.40.10">
    <property type="entry name" value="Tetratricopeptide repeat domain"/>
    <property type="match status" value="5"/>
</dbReference>
<feature type="repeat" description="PPR" evidence="2">
    <location>
        <begin position="242"/>
        <end position="276"/>
    </location>
</feature>
<dbReference type="EMBL" id="VIEB01000404">
    <property type="protein sequence ID" value="TQD92027.1"/>
    <property type="molecule type" value="Genomic_DNA"/>
</dbReference>
<feature type="repeat" description="PPR" evidence="2">
    <location>
        <begin position="486"/>
        <end position="520"/>
    </location>
</feature>
<comment type="caution">
    <text evidence="3">The sequence shown here is derived from an EMBL/GenBank/DDBJ whole genome shotgun (WGS) entry which is preliminary data.</text>
</comment>
<evidence type="ECO:0000313" key="4">
    <source>
        <dbReference type="Proteomes" id="UP000315295"/>
    </source>
</evidence>
<accession>A0A540LZW0</accession>
<organism evidence="3 4">
    <name type="scientific">Malus baccata</name>
    <name type="common">Siberian crab apple</name>
    <name type="synonym">Pyrus baccata</name>
    <dbReference type="NCBI Taxonomy" id="106549"/>
    <lineage>
        <taxon>Eukaryota</taxon>
        <taxon>Viridiplantae</taxon>
        <taxon>Streptophyta</taxon>
        <taxon>Embryophyta</taxon>
        <taxon>Tracheophyta</taxon>
        <taxon>Spermatophyta</taxon>
        <taxon>Magnoliopsida</taxon>
        <taxon>eudicotyledons</taxon>
        <taxon>Gunneridae</taxon>
        <taxon>Pentapetalae</taxon>
        <taxon>rosids</taxon>
        <taxon>fabids</taxon>
        <taxon>Rosales</taxon>
        <taxon>Rosaceae</taxon>
        <taxon>Amygdaloideae</taxon>
        <taxon>Maleae</taxon>
        <taxon>Malus</taxon>
    </lineage>
</organism>
<gene>
    <name evidence="3" type="ORF">C1H46_022431</name>
</gene>